<dbReference type="SUPFAM" id="SSF55874">
    <property type="entry name" value="ATPase domain of HSP90 chaperone/DNA topoisomerase II/histidine kinase"/>
    <property type="match status" value="1"/>
</dbReference>
<accession>A0A383XQS2</accession>
<dbReference type="InterPro" id="IPR036890">
    <property type="entry name" value="HATPase_C_sf"/>
</dbReference>
<name>A0A383XQS2_9GAMM</name>
<dbReference type="RefSeq" id="WP_109721266.1">
    <property type="nucleotide sequence ID" value="NZ_QEQK01000015.1"/>
</dbReference>
<evidence type="ECO:0000256" key="12">
    <source>
        <dbReference type="PROSITE-ProRule" id="PRU00110"/>
    </source>
</evidence>
<evidence type="ECO:0000256" key="4">
    <source>
        <dbReference type="ARBA" id="ARBA00022500"/>
    </source>
</evidence>
<proteinExistence type="predicted"/>
<comment type="caution">
    <text evidence="16">The sequence shown here is derived from an EMBL/GenBank/DDBJ whole genome shotgun (WGS) entry which is preliminary data.</text>
</comment>
<dbReference type="Proteomes" id="UP000251800">
    <property type="component" value="Unassembled WGS sequence"/>
</dbReference>
<dbReference type="CDD" id="cd16916">
    <property type="entry name" value="HATPase_CheA-like"/>
    <property type="match status" value="1"/>
</dbReference>
<dbReference type="FunFam" id="3.30.565.10:FF:000016">
    <property type="entry name" value="Chemotaxis protein CheA, putative"/>
    <property type="match status" value="1"/>
</dbReference>
<organism evidence="16 17">
    <name type="scientific">Abyssibacter profundi</name>
    <dbReference type="NCBI Taxonomy" id="2182787"/>
    <lineage>
        <taxon>Bacteria</taxon>
        <taxon>Pseudomonadati</taxon>
        <taxon>Pseudomonadota</taxon>
        <taxon>Gammaproteobacteria</taxon>
        <taxon>Chromatiales</taxon>
        <taxon>Oceanococcaceae</taxon>
        <taxon>Abyssibacter</taxon>
    </lineage>
</organism>
<keyword evidence="6" id="KW-0808">Transferase</keyword>
<keyword evidence="4" id="KW-0145">Chemotaxis</keyword>
<dbReference type="Pfam" id="PF02895">
    <property type="entry name" value="H-kinase_dim"/>
    <property type="match status" value="1"/>
</dbReference>
<dbReference type="InterPro" id="IPR036061">
    <property type="entry name" value="CheW-like_dom_sf"/>
</dbReference>
<dbReference type="Gene3D" id="1.20.120.160">
    <property type="entry name" value="HPT domain"/>
    <property type="match status" value="1"/>
</dbReference>
<evidence type="ECO:0000256" key="2">
    <source>
        <dbReference type="ARBA" id="ARBA00012438"/>
    </source>
</evidence>
<feature type="domain" description="Histidine kinase" evidence="13">
    <location>
        <begin position="309"/>
        <end position="517"/>
    </location>
</feature>
<evidence type="ECO:0000256" key="5">
    <source>
        <dbReference type="ARBA" id="ARBA00022553"/>
    </source>
</evidence>
<evidence type="ECO:0000256" key="11">
    <source>
        <dbReference type="ARBA" id="ARBA00035100"/>
    </source>
</evidence>
<evidence type="ECO:0000313" key="16">
    <source>
        <dbReference type="EMBL" id="PWN54976.1"/>
    </source>
</evidence>
<dbReference type="Gene3D" id="2.30.30.40">
    <property type="entry name" value="SH3 Domains"/>
    <property type="match status" value="1"/>
</dbReference>
<protein>
    <recommendedName>
        <fullName evidence="3">Chemotaxis protein CheA</fullName>
        <ecNumber evidence="2">2.7.13.3</ecNumber>
    </recommendedName>
</protein>
<dbReference type="GO" id="GO:0005524">
    <property type="term" value="F:ATP binding"/>
    <property type="evidence" value="ECO:0007669"/>
    <property type="project" value="UniProtKB-KW"/>
</dbReference>
<dbReference type="EMBL" id="QEQK01000015">
    <property type="protein sequence ID" value="PWN54976.1"/>
    <property type="molecule type" value="Genomic_DNA"/>
</dbReference>
<dbReference type="Pfam" id="PF01627">
    <property type="entry name" value="Hpt"/>
    <property type="match status" value="1"/>
</dbReference>
<dbReference type="PROSITE" id="PS50109">
    <property type="entry name" value="HIS_KIN"/>
    <property type="match status" value="1"/>
</dbReference>
<evidence type="ECO:0000256" key="8">
    <source>
        <dbReference type="ARBA" id="ARBA00022777"/>
    </source>
</evidence>
<dbReference type="SUPFAM" id="SSF50341">
    <property type="entry name" value="CheW-like"/>
    <property type="match status" value="1"/>
</dbReference>
<feature type="domain" description="HPt" evidence="15">
    <location>
        <begin position="1"/>
        <end position="105"/>
    </location>
</feature>
<dbReference type="Gene3D" id="3.30.565.10">
    <property type="entry name" value="Histidine kinase-like ATPase, C-terminal domain"/>
    <property type="match status" value="1"/>
</dbReference>
<comment type="function">
    <text evidence="11">Involved in the transmission of sensory signals from the chemoreceptors to the flagellar motors. CheA is autophosphorylated; it can transfer its phosphate group to either CheB or CheY.</text>
</comment>
<dbReference type="SMART" id="SM00387">
    <property type="entry name" value="HATPase_c"/>
    <property type="match status" value="1"/>
</dbReference>
<evidence type="ECO:0000259" key="13">
    <source>
        <dbReference type="PROSITE" id="PS50109"/>
    </source>
</evidence>
<dbReference type="SUPFAM" id="SSF47226">
    <property type="entry name" value="Histidine-containing phosphotransfer domain, HPT domain"/>
    <property type="match status" value="1"/>
</dbReference>
<dbReference type="InterPro" id="IPR036097">
    <property type="entry name" value="HisK_dim/P_sf"/>
</dbReference>
<dbReference type="PROSITE" id="PS50851">
    <property type="entry name" value="CHEW"/>
    <property type="match status" value="1"/>
</dbReference>
<dbReference type="InterPro" id="IPR004358">
    <property type="entry name" value="Sig_transdc_His_kin-like_C"/>
</dbReference>
<dbReference type="AlphaFoldDB" id="A0A383XQS2"/>
<dbReference type="InterPro" id="IPR037006">
    <property type="entry name" value="CheA-like_homodim_sf"/>
</dbReference>
<dbReference type="InterPro" id="IPR003594">
    <property type="entry name" value="HATPase_dom"/>
</dbReference>
<evidence type="ECO:0000256" key="1">
    <source>
        <dbReference type="ARBA" id="ARBA00000085"/>
    </source>
</evidence>
<evidence type="ECO:0000313" key="17">
    <source>
        <dbReference type="Proteomes" id="UP000251800"/>
    </source>
</evidence>
<dbReference type="InterPro" id="IPR036641">
    <property type="entry name" value="HPT_dom_sf"/>
</dbReference>
<keyword evidence="10" id="KW-0902">Two-component regulatory system</keyword>
<comment type="catalytic activity">
    <reaction evidence="1">
        <text>ATP + protein L-histidine = ADP + protein N-phospho-L-histidine.</text>
        <dbReference type="EC" id="2.7.13.3"/>
    </reaction>
</comment>
<dbReference type="SMART" id="SM01231">
    <property type="entry name" value="H-kinase_dim"/>
    <property type="match status" value="1"/>
</dbReference>
<keyword evidence="8" id="KW-0418">Kinase</keyword>
<dbReference type="EC" id="2.7.13.3" evidence="2"/>
<keyword evidence="7" id="KW-0547">Nucleotide-binding</keyword>
<dbReference type="InterPro" id="IPR005467">
    <property type="entry name" value="His_kinase_dom"/>
</dbReference>
<reference evidence="16 17" key="1">
    <citation type="submission" date="2018-05" db="EMBL/GenBank/DDBJ databases">
        <title>Abyssibacter profundi OUC007T gen. nov., sp. nov, a marine bacterium isolated from seawater of the Mariana Trench.</title>
        <authorList>
            <person name="Zhou S."/>
        </authorList>
    </citation>
    <scope>NUCLEOTIDE SEQUENCE [LARGE SCALE GENOMIC DNA]</scope>
    <source>
        <strain evidence="16 17">OUC007</strain>
    </source>
</reference>
<dbReference type="OrthoDB" id="9803176at2"/>
<dbReference type="InterPro" id="IPR008207">
    <property type="entry name" value="Sig_transdc_His_kin_Hpt_dom"/>
</dbReference>
<dbReference type="CDD" id="cd00088">
    <property type="entry name" value="HPT"/>
    <property type="match status" value="1"/>
</dbReference>
<evidence type="ECO:0000259" key="15">
    <source>
        <dbReference type="PROSITE" id="PS50894"/>
    </source>
</evidence>
<dbReference type="Pfam" id="PF01584">
    <property type="entry name" value="CheW"/>
    <property type="match status" value="1"/>
</dbReference>
<keyword evidence="5 12" id="KW-0597">Phosphoprotein</keyword>
<keyword evidence="17" id="KW-1185">Reference proteome</keyword>
<evidence type="ECO:0000256" key="6">
    <source>
        <dbReference type="ARBA" id="ARBA00022679"/>
    </source>
</evidence>
<dbReference type="InterPro" id="IPR002545">
    <property type="entry name" value="CheW-lke_dom"/>
</dbReference>
<evidence type="ECO:0000259" key="14">
    <source>
        <dbReference type="PROSITE" id="PS50851"/>
    </source>
</evidence>
<evidence type="ECO:0000256" key="10">
    <source>
        <dbReference type="ARBA" id="ARBA00023012"/>
    </source>
</evidence>
<evidence type="ECO:0000256" key="3">
    <source>
        <dbReference type="ARBA" id="ARBA00021495"/>
    </source>
</evidence>
<evidence type="ECO:0000256" key="7">
    <source>
        <dbReference type="ARBA" id="ARBA00022741"/>
    </source>
</evidence>
<dbReference type="PANTHER" id="PTHR43395">
    <property type="entry name" value="SENSOR HISTIDINE KINASE CHEA"/>
    <property type="match status" value="1"/>
</dbReference>
<dbReference type="SUPFAM" id="SSF47384">
    <property type="entry name" value="Homodimeric domain of signal transducing histidine kinase"/>
    <property type="match status" value="1"/>
</dbReference>
<dbReference type="Pfam" id="PF02518">
    <property type="entry name" value="HATPase_c"/>
    <property type="match status" value="1"/>
</dbReference>
<evidence type="ECO:0000256" key="9">
    <source>
        <dbReference type="ARBA" id="ARBA00022840"/>
    </source>
</evidence>
<dbReference type="SMART" id="SM00260">
    <property type="entry name" value="CheW"/>
    <property type="match status" value="1"/>
</dbReference>
<dbReference type="SMART" id="SM00073">
    <property type="entry name" value="HPT"/>
    <property type="match status" value="1"/>
</dbReference>
<dbReference type="CDD" id="cd00731">
    <property type="entry name" value="CheA_reg"/>
    <property type="match status" value="1"/>
</dbReference>
<dbReference type="PROSITE" id="PS50894">
    <property type="entry name" value="HPT"/>
    <property type="match status" value="1"/>
</dbReference>
<gene>
    <name evidence="16" type="ORF">DEH80_14650</name>
</gene>
<dbReference type="GO" id="GO:0005737">
    <property type="term" value="C:cytoplasm"/>
    <property type="evidence" value="ECO:0007669"/>
    <property type="project" value="InterPro"/>
</dbReference>
<feature type="modified residue" description="Phosphohistidine" evidence="12">
    <location>
        <position position="48"/>
    </location>
</feature>
<dbReference type="PANTHER" id="PTHR43395:SF10">
    <property type="entry name" value="CHEMOTAXIS PROTEIN CHEA"/>
    <property type="match status" value="1"/>
</dbReference>
<dbReference type="GO" id="GO:0006935">
    <property type="term" value="P:chemotaxis"/>
    <property type="evidence" value="ECO:0007669"/>
    <property type="project" value="UniProtKB-KW"/>
</dbReference>
<sequence>MSIDMQQFQQTFFEESLEGLDVMESGLLEMDPSALDAEAINAIFRAAHSIKGGAGTFGFEPISQFTHVVETLLDDLRSGSRKADTALVDLLLRSVDSLRAMFDDAQAGTPIDVSRHNDVQRELLAILEQAPDDADPSAKIDPALAVAGWQIDFRPHPELFTTGNDPLHVFRELAAMGPFTATPDSSNLPDVEHLDATLCHLHWTLDLQAPVTEEAVREAFAWIEDECDLSLKPQHLVDDPELGTLPKLAETDSVKADKPRTPAQSAAASSSLRVGVDKIDALINLVGELVITQSMLKQAGHELDPVHHERLIAGLDTLARNTRDLQDAVLSTRMVVIESVFKRFPRVVRDVAGQLGKQVELHMEGEGTELDRSVTEKIVDPLTHIVRNSIDHGIESPEQRQAAGKPAKGHITLKAAHEGGFIVIEVIDDGAGLNRQRILDKARDSGLAVSDDMPDSEVWQLLFAPGFSTAETVTDLSGRGVGMDVVKRNIVSLGGQVTLSSQTGRGTRVEIRLPLTLAILDGMLVGVGDETYVVPLNVVCESLQPAESDIKRITGQAEMVRVRDAYIPILRLSQAFGVQDAQPSLTDSVLVIVESEGRQVALQVDQLLGHQQVVIKNLEEHYGSVFGVSGATILGDGRVSLILDAAELANTFDQVRAA</sequence>
<dbReference type="InterPro" id="IPR051315">
    <property type="entry name" value="Bact_Chemotaxis_CheA"/>
</dbReference>
<dbReference type="Gene3D" id="1.10.287.560">
    <property type="entry name" value="Histidine kinase CheA-like, homodimeric domain"/>
    <property type="match status" value="1"/>
</dbReference>
<dbReference type="PRINTS" id="PR00344">
    <property type="entry name" value="BCTRLSENSOR"/>
</dbReference>
<dbReference type="GO" id="GO:0000155">
    <property type="term" value="F:phosphorelay sensor kinase activity"/>
    <property type="evidence" value="ECO:0007669"/>
    <property type="project" value="InterPro"/>
</dbReference>
<keyword evidence="9" id="KW-0067">ATP-binding</keyword>
<dbReference type="FunFam" id="2.30.30.40:FF:000048">
    <property type="entry name" value="Chemotaxis protein CheA, putative"/>
    <property type="match status" value="1"/>
</dbReference>
<dbReference type="InterPro" id="IPR004105">
    <property type="entry name" value="CheA-like_dim"/>
</dbReference>
<feature type="domain" description="CheW-like" evidence="14">
    <location>
        <begin position="519"/>
        <end position="654"/>
    </location>
</feature>